<dbReference type="Proteomes" id="UP001153678">
    <property type="component" value="Unassembled WGS sequence"/>
</dbReference>
<keyword evidence="5" id="KW-1185">Reference proteome</keyword>
<sequence length="423" mass="49129">MIFLDLDDRKTTIIEQERQNLHESLLPNYQKRDDDIPKTTNIGWLKNYFQEDDDKDYFPSNSKYEKFMTFSPHGNLFQQREELENAVFLAYFLNRTLVIPPIILGLNIEFINPQELRQKLNTLRADKLESECSIKEVTKPERKETKYEIDLNCLNEFDSYSLLRWDSLFNLDFIKQNIHILHRRDFDQVKLEKMLNVTNSKLNVCEFKISSLNSIHSHKEKLLSFDCLSGKGLIDKDSPQDQLYWDMIDNSLTLNNPVVLDVSKKIVQKLGGKGNYVGVHARFLSTSNSKKFIQKSFTRLTLALKNYFNDIPQDLKGTSNDLCKLDFIPSSRVIYLATDLSRNDAILSSFLSKFPCVLILSDFKKILHPLLELYNPRDGTLLFKFLEPLVNSQIASSGMELFSVGDDTYSAYTKQLHKDTNNV</sequence>
<evidence type="ECO:0000313" key="4">
    <source>
        <dbReference type="EMBL" id="CAI2170414.1"/>
    </source>
</evidence>
<keyword evidence="2" id="KW-0294">Fucose metabolism</keyword>
<proteinExistence type="predicted"/>
<dbReference type="InterPro" id="IPR019378">
    <property type="entry name" value="GDP-Fuc_O-FucTrfase"/>
</dbReference>
<dbReference type="Pfam" id="PF10250">
    <property type="entry name" value="O-FucT"/>
    <property type="match status" value="1"/>
</dbReference>
<dbReference type="OrthoDB" id="1882547at2759"/>
<organism evidence="4 5">
    <name type="scientific">Funneliformis geosporum</name>
    <dbReference type="NCBI Taxonomy" id="1117311"/>
    <lineage>
        <taxon>Eukaryota</taxon>
        <taxon>Fungi</taxon>
        <taxon>Fungi incertae sedis</taxon>
        <taxon>Mucoromycota</taxon>
        <taxon>Glomeromycotina</taxon>
        <taxon>Glomeromycetes</taxon>
        <taxon>Glomerales</taxon>
        <taxon>Glomeraceae</taxon>
        <taxon>Funneliformis</taxon>
    </lineage>
</organism>
<reference evidence="4" key="1">
    <citation type="submission" date="2022-08" db="EMBL/GenBank/DDBJ databases">
        <authorList>
            <person name="Kallberg Y."/>
            <person name="Tangrot J."/>
            <person name="Rosling A."/>
        </authorList>
    </citation>
    <scope>NUCLEOTIDE SEQUENCE</scope>
    <source>
        <strain evidence="4">Wild A</strain>
    </source>
</reference>
<protein>
    <submittedName>
        <fullName evidence="4">9075_t:CDS:1</fullName>
    </submittedName>
</protein>
<gene>
    <name evidence="4" type="ORF">FWILDA_LOCUS4570</name>
</gene>
<evidence type="ECO:0000256" key="3">
    <source>
        <dbReference type="ARBA" id="ARBA00023277"/>
    </source>
</evidence>
<evidence type="ECO:0000256" key="1">
    <source>
        <dbReference type="ARBA" id="ARBA00022679"/>
    </source>
</evidence>
<dbReference type="PANTHER" id="PTHR36050:SF1">
    <property type="entry name" value="O-FUCOSYLTRANSFERASE 30"/>
    <property type="match status" value="1"/>
</dbReference>
<name>A0A9W4SHZ7_9GLOM</name>
<dbReference type="AlphaFoldDB" id="A0A9W4SHZ7"/>
<keyword evidence="1" id="KW-0808">Transferase</keyword>
<keyword evidence="3" id="KW-0119">Carbohydrate metabolism</keyword>
<evidence type="ECO:0000313" key="5">
    <source>
        <dbReference type="Proteomes" id="UP001153678"/>
    </source>
</evidence>
<accession>A0A9W4SHZ7</accession>
<comment type="caution">
    <text evidence="4">The sequence shown here is derived from an EMBL/GenBank/DDBJ whole genome shotgun (WGS) entry which is preliminary data.</text>
</comment>
<evidence type="ECO:0000256" key="2">
    <source>
        <dbReference type="ARBA" id="ARBA00023253"/>
    </source>
</evidence>
<dbReference type="EMBL" id="CAMKVN010000698">
    <property type="protein sequence ID" value="CAI2170414.1"/>
    <property type="molecule type" value="Genomic_DNA"/>
</dbReference>
<dbReference type="PANTHER" id="PTHR36050">
    <property type="entry name" value="O-FUCOSYLTRANSFERASE 30"/>
    <property type="match status" value="1"/>
</dbReference>